<gene>
    <name evidence="8" type="ORF">CASFOL_028961</name>
</gene>
<dbReference type="InterPro" id="IPR045843">
    <property type="entry name" value="IND-like"/>
</dbReference>
<dbReference type="Proteomes" id="UP001632038">
    <property type="component" value="Unassembled WGS sequence"/>
</dbReference>
<evidence type="ECO:0000256" key="1">
    <source>
        <dbReference type="ARBA" id="ARBA00004123"/>
    </source>
</evidence>
<dbReference type="AlphaFoldDB" id="A0ABD3CCL8"/>
<keyword evidence="9" id="KW-1185">Reference proteome</keyword>
<proteinExistence type="predicted"/>
<dbReference type="Gene3D" id="4.10.280.10">
    <property type="entry name" value="Helix-loop-helix DNA-binding domain"/>
    <property type="match status" value="1"/>
</dbReference>
<comment type="subunit">
    <text evidence="2">Homodimer.</text>
</comment>
<evidence type="ECO:0000256" key="6">
    <source>
        <dbReference type="ARBA" id="ARBA00023242"/>
    </source>
</evidence>
<dbReference type="EMBL" id="JAVIJP010000039">
    <property type="protein sequence ID" value="KAL3627598.1"/>
    <property type="molecule type" value="Genomic_DNA"/>
</dbReference>
<keyword evidence="4" id="KW-0238">DNA-binding</keyword>
<dbReference type="FunFam" id="4.10.280.10:FF:000032">
    <property type="entry name" value="Transcription factor bHLH123 family"/>
    <property type="match status" value="1"/>
</dbReference>
<dbReference type="InterPro" id="IPR011598">
    <property type="entry name" value="bHLH_dom"/>
</dbReference>
<reference evidence="9" key="1">
    <citation type="journal article" date="2024" name="IScience">
        <title>Strigolactones Initiate the Formation of Haustorium-like Structures in Castilleja.</title>
        <authorList>
            <person name="Buerger M."/>
            <person name="Peterson D."/>
            <person name="Chory J."/>
        </authorList>
    </citation>
    <scope>NUCLEOTIDE SEQUENCE [LARGE SCALE GENOMIC DNA]</scope>
</reference>
<organism evidence="8 9">
    <name type="scientific">Castilleja foliolosa</name>
    <dbReference type="NCBI Taxonomy" id="1961234"/>
    <lineage>
        <taxon>Eukaryota</taxon>
        <taxon>Viridiplantae</taxon>
        <taxon>Streptophyta</taxon>
        <taxon>Embryophyta</taxon>
        <taxon>Tracheophyta</taxon>
        <taxon>Spermatophyta</taxon>
        <taxon>Magnoliopsida</taxon>
        <taxon>eudicotyledons</taxon>
        <taxon>Gunneridae</taxon>
        <taxon>Pentapetalae</taxon>
        <taxon>asterids</taxon>
        <taxon>lamiids</taxon>
        <taxon>Lamiales</taxon>
        <taxon>Orobanchaceae</taxon>
        <taxon>Pedicularideae</taxon>
        <taxon>Castillejinae</taxon>
        <taxon>Castilleja</taxon>
    </lineage>
</organism>
<evidence type="ECO:0000256" key="5">
    <source>
        <dbReference type="ARBA" id="ARBA00023163"/>
    </source>
</evidence>
<keyword evidence="3" id="KW-0805">Transcription regulation</keyword>
<evidence type="ECO:0000259" key="7">
    <source>
        <dbReference type="PROSITE" id="PS50888"/>
    </source>
</evidence>
<evidence type="ECO:0000256" key="2">
    <source>
        <dbReference type="ARBA" id="ARBA00011738"/>
    </source>
</evidence>
<evidence type="ECO:0000313" key="9">
    <source>
        <dbReference type="Proteomes" id="UP001632038"/>
    </source>
</evidence>
<dbReference type="SUPFAM" id="SSF47459">
    <property type="entry name" value="HLH, helix-loop-helix DNA-binding domain"/>
    <property type="match status" value="1"/>
</dbReference>
<accession>A0ABD3CCL8</accession>
<evidence type="ECO:0000313" key="8">
    <source>
        <dbReference type="EMBL" id="KAL3627598.1"/>
    </source>
</evidence>
<dbReference type="PROSITE" id="PS50888">
    <property type="entry name" value="BHLH"/>
    <property type="match status" value="1"/>
</dbReference>
<comment type="subcellular location">
    <subcellularLocation>
        <location evidence="1">Nucleus</location>
    </subcellularLocation>
</comment>
<sequence length="335" mass="37201">MAEEFQGGLLSCGENWYNLPNNLFYSSPCSIGTNDVASFDWSNHDSIISASFSSSASPDDNSNQDYFHKSGDNYSNMNNFGGDCFNSSSKQVNGNNYPLQQQTTVNSIQRLSGGLIPLDSDSYKYTSSLLQTLFDTDEPDDNYDQINIPNELMHSNNHLHFTNNEPATWTSNFLPSTQSQFLASSLGGDNKKRDFQNVLDKSKSEGVNKAGNEPAIKRARIQTPSPLPTFKVRKEKLGDRVTALQQLVSPFGKTDTASVLHEAIEYIKYLHDQVGVFSGPYLKNKSTPPQHLQTGDEVKQDLQSRGLCVGPISSIFPVTEIMTDFWTPIFGDSFK</sequence>
<comment type="caution">
    <text evidence="8">The sequence shown here is derived from an EMBL/GenBank/DDBJ whole genome shotgun (WGS) entry which is preliminary data.</text>
</comment>
<dbReference type="PANTHER" id="PTHR16223">
    <property type="entry name" value="TRANSCRIPTION FACTOR BHLH83-RELATED"/>
    <property type="match status" value="1"/>
</dbReference>
<dbReference type="CDD" id="cd11393">
    <property type="entry name" value="bHLH_AtbHLH_like"/>
    <property type="match status" value="1"/>
</dbReference>
<feature type="domain" description="BHLH" evidence="7">
    <location>
        <begin position="221"/>
        <end position="270"/>
    </location>
</feature>
<keyword evidence="5" id="KW-0804">Transcription</keyword>
<dbReference type="GO" id="GO:0003677">
    <property type="term" value="F:DNA binding"/>
    <property type="evidence" value="ECO:0007669"/>
    <property type="project" value="UniProtKB-KW"/>
</dbReference>
<name>A0ABD3CCL8_9LAMI</name>
<evidence type="ECO:0000256" key="4">
    <source>
        <dbReference type="ARBA" id="ARBA00023125"/>
    </source>
</evidence>
<dbReference type="InterPro" id="IPR045239">
    <property type="entry name" value="bHLH95_bHLH"/>
</dbReference>
<protein>
    <recommendedName>
        <fullName evidence="7">BHLH domain-containing protein</fullName>
    </recommendedName>
</protein>
<keyword evidence="6" id="KW-0539">Nucleus</keyword>
<dbReference type="GO" id="GO:0005634">
    <property type="term" value="C:nucleus"/>
    <property type="evidence" value="ECO:0007669"/>
    <property type="project" value="UniProtKB-SubCell"/>
</dbReference>
<dbReference type="InterPro" id="IPR036638">
    <property type="entry name" value="HLH_DNA-bd_sf"/>
</dbReference>
<evidence type="ECO:0000256" key="3">
    <source>
        <dbReference type="ARBA" id="ARBA00023015"/>
    </source>
</evidence>
<dbReference type="PANTHER" id="PTHR16223:SF238">
    <property type="entry name" value="TRANSCRIPTION FACTOR BHLH114"/>
    <property type="match status" value="1"/>
</dbReference>